<dbReference type="Proteomes" id="UP001225646">
    <property type="component" value="Unassembled WGS sequence"/>
</dbReference>
<comment type="caution">
    <text evidence="1">The sequence shown here is derived from an EMBL/GenBank/DDBJ whole genome shotgun (WGS) entry which is preliminary data.</text>
</comment>
<gene>
    <name evidence="1" type="ORF">J2S06_001504</name>
</gene>
<dbReference type="RefSeq" id="WP_419151870.1">
    <property type="nucleotide sequence ID" value="NZ_JAUSTR010000004.1"/>
</dbReference>
<evidence type="ECO:0000313" key="2">
    <source>
        <dbReference type="Proteomes" id="UP001225646"/>
    </source>
</evidence>
<name>A0ABT9VN76_9BACI</name>
<keyword evidence="2" id="KW-1185">Reference proteome</keyword>
<dbReference type="Gene3D" id="3.40.50.1820">
    <property type="entry name" value="alpha/beta hydrolase"/>
    <property type="match status" value="1"/>
</dbReference>
<dbReference type="EMBL" id="JAUSTR010000004">
    <property type="protein sequence ID" value="MDQ0162427.1"/>
    <property type="molecule type" value="Genomic_DNA"/>
</dbReference>
<protein>
    <submittedName>
        <fullName evidence="1">Pimeloyl-ACP methyl ester carboxylesterase</fullName>
    </submittedName>
</protein>
<accession>A0ABT9VN76</accession>
<dbReference type="SUPFAM" id="SSF53474">
    <property type="entry name" value="alpha/beta-Hydrolases"/>
    <property type="match status" value="1"/>
</dbReference>
<evidence type="ECO:0000313" key="1">
    <source>
        <dbReference type="EMBL" id="MDQ0162427.1"/>
    </source>
</evidence>
<reference evidence="1 2" key="1">
    <citation type="submission" date="2023-07" db="EMBL/GenBank/DDBJ databases">
        <title>Genomic Encyclopedia of Type Strains, Phase IV (KMG-IV): sequencing the most valuable type-strain genomes for metagenomic binning, comparative biology and taxonomic classification.</title>
        <authorList>
            <person name="Goeker M."/>
        </authorList>
    </citation>
    <scope>NUCLEOTIDE SEQUENCE [LARGE SCALE GENOMIC DNA]</scope>
    <source>
        <strain evidence="1 2">DSM 19092</strain>
    </source>
</reference>
<sequence length="245" mass="29396">MEGITERFFQIENEWNIIHLPEKPSGFGVFIIGDKHHYVDEHSSFWIQHYGRSQLLQLLMLKGYTIFYSNLYGRNWGSPEAVLLAKQLYHLVLKREILNKKIHILAEGMGALVAMELMESMADRIRSVAMLNPCLDLKSQIQHEKENKFFYKRMLKELSAAYQMEPKEVLNYSFPQIENYQSVVPVRIWQKMYGSPYPYRLHSKKYEEWRKQLNSPIKLTFHFPENLHRIHHMIIHFFKEHEKEL</sequence>
<dbReference type="InterPro" id="IPR029058">
    <property type="entry name" value="AB_hydrolase_fold"/>
</dbReference>
<organism evidence="1 2">
    <name type="scientific">Aeribacillus alveayuensis</name>
    <dbReference type="NCBI Taxonomy" id="279215"/>
    <lineage>
        <taxon>Bacteria</taxon>
        <taxon>Bacillati</taxon>
        <taxon>Bacillota</taxon>
        <taxon>Bacilli</taxon>
        <taxon>Bacillales</taxon>
        <taxon>Bacillaceae</taxon>
        <taxon>Aeribacillus</taxon>
    </lineage>
</organism>
<proteinExistence type="predicted"/>